<evidence type="ECO:0000313" key="10">
    <source>
        <dbReference type="RefSeq" id="XP_018007471.1"/>
    </source>
</evidence>
<dbReference type="SUPFAM" id="SSF47095">
    <property type="entry name" value="HMG-box"/>
    <property type="match status" value="1"/>
</dbReference>
<keyword evidence="1" id="KW-0597">Phosphoprotein</keyword>
<evidence type="ECO:0000256" key="2">
    <source>
        <dbReference type="ARBA" id="ARBA00023015"/>
    </source>
</evidence>
<evidence type="ECO:0000256" key="7">
    <source>
        <dbReference type="SAM" id="MobiDB-lite"/>
    </source>
</evidence>
<dbReference type="PANTHER" id="PTHR13059:SF10">
    <property type="entry name" value="HMG BOX TRANSCRIPTION FACTOR BBX"/>
    <property type="match status" value="1"/>
</dbReference>
<feature type="compositionally biased region" description="Basic and acidic residues" evidence="7">
    <location>
        <begin position="36"/>
        <end position="49"/>
    </location>
</feature>
<sequence>MARYRKGRGAHRVHPITDRGRGSRGRRGRSSAASDCTDKSKVRPSKSDENVATDVCHVTKNSFDDAKFNVFTGKAKTATPEGKDNITSQHPARRPMNAYLLFCRKYRKEAQKEHPKLENRQLSKVLSKWWAILNPLEKKGYQDQASQLKESFLRANPDFKWYQNHSLPPEARPSHLKVLRHQHDATSTPTNSCVKRADSRNKRTKR</sequence>
<dbReference type="OrthoDB" id="6382849at2759"/>
<accession>A0A8B7N0W6</accession>
<dbReference type="GO" id="GO:0000977">
    <property type="term" value="F:RNA polymerase II transcription regulatory region sequence-specific DNA binding"/>
    <property type="evidence" value="ECO:0007669"/>
    <property type="project" value="TreeGrafter"/>
</dbReference>
<evidence type="ECO:0000313" key="9">
    <source>
        <dbReference type="Proteomes" id="UP000694843"/>
    </source>
</evidence>
<feature type="compositionally biased region" description="Basic and acidic residues" evidence="7">
    <location>
        <begin position="195"/>
        <end position="206"/>
    </location>
</feature>
<evidence type="ECO:0000256" key="3">
    <source>
        <dbReference type="ARBA" id="ARBA00023125"/>
    </source>
</evidence>
<evidence type="ECO:0000256" key="4">
    <source>
        <dbReference type="ARBA" id="ARBA00023163"/>
    </source>
</evidence>
<dbReference type="AlphaFoldDB" id="A0A8B7N0W6"/>
<reference evidence="10" key="1">
    <citation type="submission" date="2025-08" db="UniProtKB">
        <authorList>
            <consortium name="RefSeq"/>
        </authorList>
    </citation>
    <scope>IDENTIFICATION</scope>
    <source>
        <tissue evidence="10">Whole organism</tissue>
    </source>
</reference>
<keyword evidence="9" id="KW-1185">Reference proteome</keyword>
<feature type="region of interest" description="Disordered" evidence="7">
    <location>
        <begin position="1"/>
        <end position="52"/>
    </location>
</feature>
<organism evidence="9 10">
    <name type="scientific">Hyalella azteca</name>
    <name type="common">Amphipod</name>
    <dbReference type="NCBI Taxonomy" id="294128"/>
    <lineage>
        <taxon>Eukaryota</taxon>
        <taxon>Metazoa</taxon>
        <taxon>Ecdysozoa</taxon>
        <taxon>Arthropoda</taxon>
        <taxon>Crustacea</taxon>
        <taxon>Multicrustacea</taxon>
        <taxon>Malacostraca</taxon>
        <taxon>Eumalacostraca</taxon>
        <taxon>Peracarida</taxon>
        <taxon>Amphipoda</taxon>
        <taxon>Senticaudata</taxon>
        <taxon>Talitrida</taxon>
        <taxon>Talitroidea</taxon>
        <taxon>Hyalellidae</taxon>
        <taxon>Hyalella</taxon>
    </lineage>
</organism>
<feature type="compositionally biased region" description="Basic residues" evidence="7">
    <location>
        <begin position="1"/>
        <end position="14"/>
    </location>
</feature>
<dbReference type="InterPro" id="IPR036910">
    <property type="entry name" value="HMG_box_dom_sf"/>
</dbReference>
<keyword evidence="2" id="KW-0805">Transcription regulation</keyword>
<gene>
    <name evidence="10" type="primary">LOC108665247</name>
</gene>
<evidence type="ECO:0000256" key="5">
    <source>
        <dbReference type="ARBA" id="ARBA00023242"/>
    </source>
</evidence>
<dbReference type="Pfam" id="PF00505">
    <property type="entry name" value="HMG_box"/>
    <property type="match status" value="1"/>
</dbReference>
<keyword evidence="4" id="KW-0804">Transcription</keyword>
<feature type="DNA-binding region" description="HMG box" evidence="6">
    <location>
        <begin position="92"/>
        <end position="160"/>
    </location>
</feature>
<name>A0A8B7N0W6_HYAAZ</name>
<dbReference type="GO" id="GO:0005634">
    <property type="term" value="C:nucleus"/>
    <property type="evidence" value="ECO:0007669"/>
    <property type="project" value="UniProtKB-UniRule"/>
</dbReference>
<evidence type="ECO:0000256" key="1">
    <source>
        <dbReference type="ARBA" id="ARBA00022553"/>
    </source>
</evidence>
<dbReference type="InterPro" id="IPR009071">
    <property type="entry name" value="HMG_box_dom"/>
</dbReference>
<dbReference type="SMART" id="SM00398">
    <property type="entry name" value="HMG"/>
    <property type="match status" value="1"/>
</dbReference>
<evidence type="ECO:0000256" key="6">
    <source>
        <dbReference type="PROSITE-ProRule" id="PRU00267"/>
    </source>
</evidence>
<dbReference type="Proteomes" id="UP000694843">
    <property type="component" value="Unplaced"/>
</dbReference>
<feature type="region of interest" description="Disordered" evidence="7">
    <location>
        <begin position="180"/>
        <end position="206"/>
    </location>
</feature>
<keyword evidence="3 6" id="KW-0238">DNA-binding</keyword>
<evidence type="ECO:0000259" key="8">
    <source>
        <dbReference type="PROSITE" id="PS50118"/>
    </source>
</evidence>
<dbReference type="KEGG" id="hazt:108665247"/>
<dbReference type="PROSITE" id="PS50118">
    <property type="entry name" value="HMG_BOX_2"/>
    <property type="match status" value="1"/>
</dbReference>
<proteinExistence type="predicted"/>
<dbReference type="PANTHER" id="PTHR13059">
    <property type="entry name" value="HMG-BOX TRANSCRIPTION FACTOR BBX"/>
    <property type="match status" value="1"/>
</dbReference>
<feature type="domain" description="HMG box" evidence="8">
    <location>
        <begin position="92"/>
        <end position="160"/>
    </location>
</feature>
<protein>
    <submittedName>
        <fullName evidence="10">Protein capicua homolog</fullName>
    </submittedName>
</protein>
<dbReference type="GO" id="GO:0000981">
    <property type="term" value="F:DNA-binding transcription factor activity, RNA polymerase II-specific"/>
    <property type="evidence" value="ECO:0007669"/>
    <property type="project" value="TreeGrafter"/>
</dbReference>
<keyword evidence="5 6" id="KW-0539">Nucleus</keyword>
<dbReference type="InterPro" id="IPR052412">
    <property type="entry name" value="CC-Dev_Transcription_Reg"/>
</dbReference>
<dbReference type="GeneID" id="108665247"/>
<dbReference type="RefSeq" id="XP_018007471.1">
    <property type="nucleotide sequence ID" value="XM_018151982.2"/>
</dbReference>
<dbReference type="Gene3D" id="1.10.30.10">
    <property type="entry name" value="High mobility group box domain"/>
    <property type="match status" value="1"/>
</dbReference>